<gene>
    <name evidence="1" type="ORF">GZ085_07735</name>
</gene>
<dbReference type="AlphaFoldDB" id="A0A7C9KYG8"/>
<dbReference type="EMBL" id="JAAFGW010000098">
    <property type="protein sequence ID" value="NDP48270.1"/>
    <property type="molecule type" value="Genomic_DNA"/>
</dbReference>
<dbReference type="GO" id="GO:0003824">
    <property type="term" value="F:catalytic activity"/>
    <property type="evidence" value="ECO:0007669"/>
    <property type="project" value="UniProtKB-ARBA"/>
</dbReference>
<dbReference type="Pfam" id="PF00378">
    <property type="entry name" value="ECH_1"/>
    <property type="match status" value="1"/>
</dbReference>
<dbReference type="InterPro" id="IPR001753">
    <property type="entry name" value="Enoyl-CoA_hydra/iso"/>
</dbReference>
<protein>
    <submittedName>
        <fullName evidence="1">Crotonase/enoyl-CoA hydratase family protein</fullName>
    </submittedName>
</protein>
<dbReference type="GO" id="GO:0006635">
    <property type="term" value="P:fatty acid beta-oxidation"/>
    <property type="evidence" value="ECO:0007669"/>
    <property type="project" value="TreeGrafter"/>
</dbReference>
<proteinExistence type="predicted"/>
<dbReference type="Gene3D" id="3.90.226.10">
    <property type="entry name" value="2-enoyl-CoA Hydratase, Chain A, domain 1"/>
    <property type="match status" value="1"/>
</dbReference>
<dbReference type="InterPro" id="IPR029045">
    <property type="entry name" value="ClpP/crotonase-like_dom_sf"/>
</dbReference>
<dbReference type="Gene3D" id="6.20.390.30">
    <property type="match status" value="1"/>
</dbReference>
<dbReference type="CDD" id="cd06558">
    <property type="entry name" value="crotonase-like"/>
    <property type="match status" value="1"/>
</dbReference>
<dbReference type="SUPFAM" id="SSF52096">
    <property type="entry name" value="ClpP/crotonase"/>
    <property type="match status" value="1"/>
</dbReference>
<name>A0A7C9KYG8_9PROT</name>
<dbReference type="PANTHER" id="PTHR11941:SF54">
    <property type="entry name" value="ENOYL-COA HYDRATASE, MITOCHONDRIAL"/>
    <property type="match status" value="1"/>
</dbReference>
<evidence type="ECO:0000313" key="1">
    <source>
        <dbReference type="EMBL" id="NDP48270.1"/>
    </source>
</evidence>
<reference evidence="1 2" key="1">
    <citation type="submission" date="2019-09" db="EMBL/GenBank/DDBJ databases">
        <title>H2 Metabolism Revealed by Metagenomic Analysis in Subglacial Sediment of East Antarctica.</title>
        <authorList>
            <person name="Yang Z."/>
            <person name="Zhang Y."/>
            <person name="Lv Y."/>
            <person name="Yan W."/>
            <person name="Xiao X."/>
            <person name="Sun B."/>
            <person name="Ma H."/>
        </authorList>
    </citation>
    <scope>NUCLEOTIDE SEQUENCE [LARGE SCALE GENOMIC DNA]</scope>
    <source>
        <strain evidence="1">Bin2_2</strain>
    </source>
</reference>
<sequence length="301" mass="33602">MAHLQAVRTTLEPQLNNFSQLITYCDSHNQVAWGYMNAEPRPCFTGVLLRELVEWFGDIARQADDPDSRDINYVVVASAHAGIYNLGGDLNLFRQLIEQRDRDQLFKYAQACIRPLFLNALHLSRPNIKTITLVQGDALGGGFECALSGNVMIAERGSKMGFPEILFNLFPGMGAMSLLGRKIGYNQAEKIILSGKLYTAEEMFELGVVDVLAEPDSGEQAVYEFIRKESRQRNGALALRAAREISQPISHDELMRIADIWVDAALRLEAKDLRMMERLVNRQNGRVEPVEAAPASNAFSA</sequence>
<dbReference type="NCBIfam" id="NF006452">
    <property type="entry name" value="PRK08788.1"/>
    <property type="match status" value="1"/>
</dbReference>
<accession>A0A7C9KYG8</accession>
<organism evidence="1 2">
    <name type="scientific">Sulfuriferula multivorans</name>
    <dbReference type="NCBI Taxonomy" id="1559896"/>
    <lineage>
        <taxon>Bacteria</taxon>
        <taxon>Pseudomonadati</taxon>
        <taxon>Pseudomonadota</taxon>
        <taxon>Betaproteobacteria</taxon>
        <taxon>Nitrosomonadales</taxon>
        <taxon>Sulfuricellaceae</taxon>
        <taxon>Sulfuriferula</taxon>
    </lineage>
</organism>
<comment type="caution">
    <text evidence="1">The sequence shown here is derived from an EMBL/GenBank/DDBJ whole genome shotgun (WGS) entry which is preliminary data.</text>
</comment>
<dbReference type="PANTHER" id="PTHR11941">
    <property type="entry name" value="ENOYL-COA HYDRATASE-RELATED"/>
    <property type="match status" value="1"/>
</dbReference>
<dbReference type="Proteomes" id="UP000483432">
    <property type="component" value="Unassembled WGS sequence"/>
</dbReference>
<evidence type="ECO:0000313" key="2">
    <source>
        <dbReference type="Proteomes" id="UP000483432"/>
    </source>
</evidence>